<evidence type="ECO:0000313" key="2">
    <source>
        <dbReference type="Proteomes" id="UP000789525"/>
    </source>
</evidence>
<dbReference type="Proteomes" id="UP000789525">
    <property type="component" value="Unassembled WGS sequence"/>
</dbReference>
<keyword evidence="2" id="KW-1185">Reference proteome</keyword>
<proteinExistence type="predicted"/>
<protein>
    <submittedName>
        <fullName evidence="1">15159_t:CDS:1</fullName>
    </submittedName>
</protein>
<sequence length="176" mass="19496">MSCVIKAETVDNFNSINNIISTSNMSTTSSLSSSITEKSTSSESSDYSFSSFSPEDNLSQELSVSLQNLINHGEQEGIEFVPHDSFINSHANTINTMTLINNYEFSHYPPPLEFDVSPSDDQILSPEEFDAIFESFFAAADGRSDCNMISQDIDNPMFDLLESEQLTQALESFSII</sequence>
<organism evidence="1 2">
    <name type="scientific">Acaulospora colombiana</name>
    <dbReference type="NCBI Taxonomy" id="27376"/>
    <lineage>
        <taxon>Eukaryota</taxon>
        <taxon>Fungi</taxon>
        <taxon>Fungi incertae sedis</taxon>
        <taxon>Mucoromycota</taxon>
        <taxon>Glomeromycotina</taxon>
        <taxon>Glomeromycetes</taxon>
        <taxon>Diversisporales</taxon>
        <taxon>Acaulosporaceae</taxon>
        <taxon>Acaulospora</taxon>
    </lineage>
</organism>
<gene>
    <name evidence="1" type="ORF">ACOLOM_LOCUS5393</name>
</gene>
<comment type="caution">
    <text evidence="1">The sequence shown here is derived from an EMBL/GenBank/DDBJ whole genome shotgun (WGS) entry which is preliminary data.</text>
</comment>
<accession>A0ACA9M5L1</accession>
<evidence type="ECO:0000313" key="1">
    <source>
        <dbReference type="EMBL" id="CAG8565362.1"/>
    </source>
</evidence>
<dbReference type="EMBL" id="CAJVPT010009889">
    <property type="protein sequence ID" value="CAG8565362.1"/>
    <property type="molecule type" value="Genomic_DNA"/>
</dbReference>
<reference evidence="1" key="1">
    <citation type="submission" date="2021-06" db="EMBL/GenBank/DDBJ databases">
        <authorList>
            <person name="Kallberg Y."/>
            <person name="Tangrot J."/>
            <person name="Rosling A."/>
        </authorList>
    </citation>
    <scope>NUCLEOTIDE SEQUENCE</scope>
    <source>
        <strain evidence="1">CL356</strain>
    </source>
</reference>
<name>A0ACA9M5L1_9GLOM</name>